<name>A0A6S6SXS6_9BACT</name>
<dbReference type="SUPFAM" id="SSF56954">
    <property type="entry name" value="Outer membrane efflux proteins (OEP)"/>
    <property type="match status" value="1"/>
</dbReference>
<proteinExistence type="predicted"/>
<dbReference type="PANTHER" id="PTHR30203">
    <property type="entry name" value="OUTER MEMBRANE CATION EFFLUX PROTEIN"/>
    <property type="match status" value="1"/>
</dbReference>
<dbReference type="GO" id="GO:0015562">
    <property type="term" value="F:efflux transmembrane transporter activity"/>
    <property type="evidence" value="ECO:0007669"/>
    <property type="project" value="InterPro"/>
</dbReference>
<dbReference type="PANTHER" id="PTHR30203:SF24">
    <property type="entry name" value="BLR4935 PROTEIN"/>
    <property type="match status" value="1"/>
</dbReference>
<dbReference type="Gene3D" id="1.20.1600.10">
    <property type="entry name" value="Outer membrane efflux proteins (OEP)"/>
    <property type="match status" value="1"/>
</dbReference>
<gene>
    <name evidence="1" type="ORF">HELGO_WM13358</name>
</gene>
<dbReference type="InterPro" id="IPR010131">
    <property type="entry name" value="MdtP/NodT-like"/>
</dbReference>
<protein>
    <recommendedName>
        <fullName evidence="2">Heavy metal RND efflux outer membrane protein, CzcC family</fullName>
    </recommendedName>
</protein>
<accession>A0A6S6SXS6</accession>
<evidence type="ECO:0008006" key="2">
    <source>
        <dbReference type="Google" id="ProtNLM"/>
    </source>
</evidence>
<dbReference type="EMBL" id="CACVAQ010000138">
    <property type="protein sequence ID" value="CAA6807831.1"/>
    <property type="molecule type" value="Genomic_DNA"/>
</dbReference>
<reference evidence="1" key="1">
    <citation type="submission" date="2020-01" db="EMBL/GenBank/DDBJ databases">
        <authorList>
            <person name="Meier V. D."/>
            <person name="Meier V D."/>
        </authorList>
    </citation>
    <scope>NUCLEOTIDE SEQUENCE</scope>
    <source>
        <strain evidence="1">HLG_WM_MAG_10</strain>
    </source>
</reference>
<evidence type="ECO:0000313" key="1">
    <source>
        <dbReference type="EMBL" id="CAA6807831.1"/>
    </source>
</evidence>
<sequence length="396" mass="44823">MLRFIFITMLLVFLCLSLSAQNVLGLEAALARVKTQHPRVLQQDLYIQQQRILKDAGKNQPFLSFGYGMEELGLAGTGVHSLYAQQSFNLPQVAQRQAVYQEALAQTGEVQKAVTQKQLQRSVAGLYQQLLFLKSQQRLNKELLAIYDKTEEIAQKRASVGETGAIPLITTQSAKQQIEWQQMSTVQNYNSQFILLQQFLMDNTLTDIADTALVVWKQALETIDLAAHPLVEQIHQRKVANTLQGDVIQSQLLPQVSTGVQLQVVDATFPNFGAQIGLNVPLFTQGVKAQVQANELNGKILDQNKVWQLQQLESQQKMILQNIQFLEQQLTYFENTLLPTLQKQQVLNQNAFSIGALDYLNVLQGLEQIIDVKRRYLQLVLQLNLAWVDYNYLLEG</sequence>
<organism evidence="1">
    <name type="scientific">uncultured Aureispira sp</name>
    <dbReference type="NCBI Taxonomy" id="1331704"/>
    <lineage>
        <taxon>Bacteria</taxon>
        <taxon>Pseudomonadati</taxon>
        <taxon>Bacteroidota</taxon>
        <taxon>Saprospiria</taxon>
        <taxon>Saprospirales</taxon>
        <taxon>Saprospiraceae</taxon>
        <taxon>Aureispira</taxon>
        <taxon>environmental samples</taxon>
    </lineage>
</organism>
<dbReference type="AlphaFoldDB" id="A0A6S6SXS6"/>